<keyword evidence="5" id="KW-0378">Hydrolase</keyword>
<proteinExistence type="predicted"/>
<sequence length="162" mass="19023">MMLEKIYDKYDFDQDYEVYKYGQQVLIFNSIVNIFMFILGLCLHEGLMTLVWMLSFSGLRVNLGGYHCNSPIKCFITSNIVYLISILTYQHLSNYFLVFLFILFVLLLVMSKYFKYLNKKAKLTMCIEVICLLIPKINMIIVLTLIENIISYLMTAKEKVNS</sequence>
<evidence type="ECO:0000256" key="1">
    <source>
        <dbReference type="ARBA" id="ARBA00022475"/>
    </source>
</evidence>
<feature type="transmembrane region" description="Helical" evidence="8">
    <location>
        <begin position="34"/>
        <end position="59"/>
    </location>
</feature>
<keyword evidence="3" id="KW-0645">Protease</keyword>
<organism evidence="9 10">
    <name type="scientific">Faecalibacillus intestinalis</name>
    <dbReference type="NCBI Taxonomy" id="1982626"/>
    <lineage>
        <taxon>Bacteria</taxon>
        <taxon>Bacillati</taxon>
        <taxon>Bacillota</taxon>
        <taxon>Erysipelotrichia</taxon>
        <taxon>Erysipelotrichales</taxon>
        <taxon>Coprobacillaceae</taxon>
        <taxon>Faecalibacillus</taxon>
    </lineage>
</organism>
<dbReference type="Pfam" id="PF04647">
    <property type="entry name" value="AgrB"/>
    <property type="match status" value="1"/>
</dbReference>
<dbReference type="Proteomes" id="UP001204814">
    <property type="component" value="Unassembled WGS sequence"/>
</dbReference>
<dbReference type="GO" id="GO:0008233">
    <property type="term" value="F:peptidase activity"/>
    <property type="evidence" value="ECO:0007669"/>
    <property type="project" value="UniProtKB-KW"/>
</dbReference>
<name>A0AAP2XTI1_9FIRM</name>
<feature type="transmembrane region" description="Helical" evidence="8">
    <location>
        <begin position="126"/>
        <end position="146"/>
    </location>
</feature>
<gene>
    <name evidence="9" type="ORF">NE542_11295</name>
</gene>
<evidence type="ECO:0000256" key="8">
    <source>
        <dbReference type="SAM" id="Phobius"/>
    </source>
</evidence>
<protein>
    <submittedName>
        <fullName evidence="9">Accessory gene regulator B family protein</fullName>
    </submittedName>
</protein>
<comment type="caution">
    <text evidence="9">The sequence shown here is derived from an EMBL/GenBank/DDBJ whole genome shotgun (WGS) entry which is preliminary data.</text>
</comment>
<keyword evidence="6 8" id="KW-1133">Transmembrane helix</keyword>
<dbReference type="GO" id="GO:0016020">
    <property type="term" value="C:membrane"/>
    <property type="evidence" value="ECO:0007669"/>
    <property type="project" value="InterPro"/>
</dbReference>
<evidence type="ECO:0000256" key="5">
    <source>
        <dbReference type="ARBA" id="ARBA00022801"/>
    </source>
</evidence>
<accession>A0AAP2XTI1</accession>
<evidence type="ECO:0000256" key="3">
    <source>
        <dbReference type="ARBA" id="ARBA00022670"/>
    </source>
</evidence>
<keyword evidence="2" id="KW-0673">Quorum sensing</keyword>
<evidence type="ECO:0000256" key="7">
    <source>
        <dbReference type="ARBA" id="ARBA00023136"/>
    </source>
</evidence>
<keyword evidence="7 8" id="KW-0472">Membrane</keyword>
<evidence type="ECO:0000256" key="6">
    <source>
        <dbReference type="ARBA" id="ARBA00022989"/>
    </source>
</evidence>
<dbReference type="SMART" id="SM00793">
    <property type="entry name" value="AgrB"/>
    <property type="match status" value="1"/>
</dbReference>
<evidence type="ECO:0000313" key="9">
    <source>
        <dbReference type="EMBL" id="MCQ5062400.1"/>
    </source>
</evidence>
<dbReference type="RefSeq" id="WP_158569955.1">
    <property type="nucleotide sequence ID" value="NZ_JAJDKX010000038.1"/>
</dbReference>
<keyword evidence="1" id="KW-1003">Cell membrane</keyword>
<feature type="transmembrane region" description="Helical" evidence="8">
    <location>
        <begin position="71"/>
        <end position="89"/>
    </location>
</feature>
<dbReference type="GO" id="GO:0006508">
    <property type="term" value="P:proteolysis"/>
    <property type="evidence" value="ECO:0007669"/>
    <property type="project" value="UniProtKB-KW"/>
</dbReference>
<reference evidence="9" key="1">
    <citation type="submission" date="2022-06" db="EMBL/GenBank/DDBJ databases">
        <title>Isolation of gut microbiota from human fecal samples.</title>
        <authorList>
            <person name="Pamer E.G."/>
            <person name="Barat B."/>
            <person name="Waligurski E."/>
            <person name="Medina S."/>
            <person name="Paddock L."/>
            <person name="Mostad J."/>
        </authorList>
    </citation>
    <scope>NUCLEOTIDE SEQUENCE</scope>
    <source>
        <strain evidence="9">DFI.6.24</strain>
    </source>
</reference>
<feature type="transmembrane region" description="Helical" evidence="8">
    <location>
        <begin position="95"/>
        <end position="114"/>
    </location>
</feature>
<evidence type="ECO:0000256" key="2">
    <source>
        <dbReference type="ARBA" id="ARBA00022654"/>
    </source>
</evidence>
<evidence type="ECO:0000256" key="4">
    <source>
        <dbReference type="ARBA" id="ARBA00022692"/>
    </source>
</evidence>
<dbReference type="GO" id="GO:0009372">
    <property type="term" value="P:quorum sensing"/>
    <property type="evidence" value="ECO:0007669"/>
    <property type="project" value="UniProtKB-KW"/>
</dbReference>
<dbReference type="AlphaFoldDB" id="A0AAP2XTI1"/>
<dbReference type="InterPro" id="IPR006741">
    <property type="entry name" value="AgrB"/>
</dbReference>
<evidence type="ECO:0000313" key="10">
    <source>
        <dbReference type="Proteomes" id="UP001204814"/>
    </source>
</evidence>
<dbReference type="EMBL" id="JANGBO010000012">
    <property type="protein sequence ID" value="MCQ5062400.1"/>
    <property type="molecule type" value="Genomic_DNA"/>
</dbReference>
<keyword evidence="4 8" id="KW-0812">Transmembrane</keyword>